<proteinExistence type="predicted"/>
<gene>
    <name evidence="3" type="ORF">XE07_0362</name>
</gene>
<feature type="domain" description="Ferrous iron transporter FeoA-like" evidence="2">
    <location>
        <begin position="4"/>
        <end position="76"/>
    </location>
</feature>
<evidence type="ECO:0000259" key="2">
    <source>
        <dbReference type="SMART" id="SM00899"/>
    </source>
</evidence>
<evidence type="ECO:0000313" key="3">
    <source>
        <dbReference type="EMBL" id="KUK97532.1"/>
    </source>
</evidence>
<dbReference type="Proteomes" id="UP000053961">
    <property type="component" value="Unassembled WGS sequence"/>
</dbReference>
<dbReference type="InterPro" id="IPR007167">
    <property type="entry name" value="Fe-transptr_FeoA-like"/>
</dbReference>
<evidence type="ECO:0000313" key="4">
    <source>
        <dbReference type="Proteomes" id="UP000053961"/>
    </source>
</evidence>
<comment type="caution">
    <text evidence="3">The sequence shown here is derived from an EMBL/GenBank/DDBJ whole genome shotgun (WGS) entry which is preliminary data.</text>
</comment>
<dbReference type="GO" id="GO:0046914">
    <property type="term" value="F:transition metal ion binding"/>
    <property type="evidence" value="ECO:0007669"/>
    <property type="project" value="InterPro"/>
</dbReference>
<accession>A0A101ILQ9</accession>
<dbReference type="Pfam" id="PF04023">
    <property type="entry name" value="FeoA"/>
    <property type="match status" value="1"/>
</dbReference>
<dbReference type="PATRIC" id="fig|301375.6.peg.1936"/>
<sequence>MSEKRLDEMERGEKGKVIEISSCGSLRSKIMEMGIVRGAEIEMVRRAPLGDPLELLLKGYRLTLRRGEAANVLLEVD</sequence>
<dbReference type="SUPFAM" id="SSF50037">
    <property type="entry name" value="C-terminal domain of transcriptional repressors"/>
    <property type="match status" value="1"/>
</dbReference>
<protein>
    <submittedName>
        <fullName evidence="3">Ferrous iron transport protein A</fullName>
    </submittedName>
</protein>
<dbReference type="PANTHER" id="PTHR42954:SF2">
    <property type="entry name" value="FE(2+) TRANSPORT PROTEIN A"/>
    <property type="match status" value="1"/>
</dbReference>
<dbReference type="EMBL" id="LGHB01000002">
    <property type="protein sequence ID" value="KUK97532.1"/>
    <property type="molecule type" value="Genomic_DNA"/>
</dbReference>
<evidence type="ECO:0000256" key="1">
    <source>
        <dbReference type="ARBA" id="ARBA00023004"/>
    </source>
</evidence>
<reference evidence="4" key="1">
    <citation type="journal article" date="2015" name="MBio">
        <title>Genome-Resolved Metagenomic Analysis Reveals Roles for Candidate Phyla and Other Microbial Community Members in Biogeochemical Transformations in Oil Reservoirs.</title>
        <authorList>
            <person name="Hu P."/>
            <person name="Tom L."/>
            <person name="Singh A."/>
            <person name="Thomas B.C."/>
            <person name="Baker B.J."/>
            <person name="Piceno Y.M."/>
            <person name="Andersen G.L."/>
            <person name="Banfield J.F."/>
        </authorList>
    </citation>
    <scope>NUCLEOTIDE SEQUENCE [LARGE SCALE GENOMIC DNA]</scope>
</reference>
<dbReference type="InterPro" id="IPR008988">
    <property type="entry name" value="Transcriptional_repressor_C"/>
</dbReference>
<dbReference type="Gene3D" id="2.30.30.90">
    <property type="match status" value="1"/>
</dbReference>
<dbReference type="InterPro" id="IPR038157">
    <property type="entry name" value="FeoA_core_dom"/>
</dbReference>
<dbReference type="PANTHER" id="PTHR42954">
    <property type="entry name" value="FE(2+) TRANSPORT PROTEIN A"/>
    <property type="match status" value="1"/>
</dbReference>
<keyword evidence="1" id="KW-0408">Iron</keyword>
<name>A0A101ILQ9_9EURY</name>
<dbReference type="SMART" id="SM00899">
    <property type="entry name" value="FeoA"/>
    <property type="match status" value="1"/>
</dbReference>
<organism evidence="3 4">
    <name type="scientific">Methanothrix harundinacea</name>
    <dbReference type="NCBI Taxonomy" id="301375"/>
    <lineage>
        <taxon>Archaea</taxon>
        <taxon>Methanobacteriati</taxon>
        <taxon>Methanobacteriota</taxon>
        <taxon>Stenosarchaea group</taxon>
        <taxon>Methanomicrobia</taxon>
        <taxon>Methanotrichales</taxon>
        <taxon>Methanotrichaceae</taxon>
        <taxon>Methanothrix</taxon>
    </lineage>
</organism>
<dbReference type="InterPro" id="IPR052713">
    <property type="entry name" value="FeoA"/>
</dbReference>
<dbReference type="AlphaFoldDB" id="A0A101ILQ9"/>